<comment type="similarity">
    <text evidence="3">Belongs to the pectinesterase family.</text>
</comment>
<keyword evidence="6" id="KW-0378">Hydrolase</keyword>
<keyword evidence="5" id="KW-0134">Cell wall</keyword>
<dbReference type="UniPathway" id="UPA00545">
    <property type="reaction ID" value="UER00823"/>
</dbReference>
<comment type="pathway">
    <text evidence="2">Glycan metabolism; pectin degradation; 2-dehydro-3-deoxy-D-gluconate from pectin: step 1/5.</text>
</comment>
<feature type="domain" description="Pectinesterase catalytic" evidence="8">
    <location>
        <begin position="24"/>
        <end position="182"/>
    </location>
</feature>
<dbReference type="STRING" id="3871.A0A4P1QV60"/>
<evidence type="ECO:0000259" key="8">
    <source>
        <dbReference type="Pfam" id="PF01095"/>
    </source>
</evidence>
<dbReference type="SUPFAM" id="SSF51126">
    <property type="entry name" value="Pectin lyase-like"/>
    <property type="match status" value="1"/>
</dbReference>
<dbReference type="InterPro" id="IPR011050">
    <property type="entry name" value="Pectin_lyase_fold/virulence"/>
</dbReference>
<dbReference type="GO" id="GO:0042545">
    <property type="term" value="P:cell wall modification"/>
    <property type="evidence" value="ECO:0007669"/>
    <property type="project" value="InterPro"/>
</dbReference>
<evidence type="ECO:0000256" key="6">
    <source>
        <dbReference type="ARBA" id="ARBA00022801"/>
    </source>
</evidence>
<evidence type="ECO:0000256" key="5">
    <source>
        <dbReference type="ARBA" id="ARBA00022512"/>
    </source>
</evidence>
<evidence type="ECO:0000256" key="1">
    <source>
        <dbReference type="ARBA" id="ARBA00004191"/>
    </source>
</evidence>
<dbReference type="GO" id="GO:0030599">
    <property type="term" value="F:pectinesterase activity"/>
    <property type="evidence" value="ECO:0007669"/>
    <property type="project" value="UniProtKB-EC"/>
</dbReference>
<evidence type="ECO:0000313" key="9">
    <source>
        <dbReference type="EMBL" id="OIV95356.1"/>
    </source>
</evidence>
<dbReference type="InterPro" id="IPR000070">
    <property type="entry name" value="Pectinesterase_cat"/>
</dbReference>
<evidence type="ECO:0000256" key="7">
    <source>
        <dbReference type="ARBA" id="ARBA00023085"/>
    </source>
</evidence>
<dbReference type="AlphaFoldDB" id="A0A4P1QV60"/>
<evidence type="ECO:0000256" key="3">
    <source>
        <dbReference type="ARBA" id="ARBA00008891"/>
    </source>
</evidence>
<keyword evidence="5" id="KW-0964">Secreted</keyword>
<keyword evidence="10" id="KW-1185">Reference proteome</keyword>
<keyword evidence="7" id="KW-0063">Aspartyl esterase</keyword>
<dbReference type="PANTHER" id="PTHR31321:SF134">
    <property type="entry name" value="PECTINESTERASE"/>
    <property type="match status" value="1"/>
</dbReference>
<dbReference type="Pfam" id="PF01095">
    <property type="entry name" value="Pectinesterase"/>
    <property type="match status" value="1"/>
</dbReference>
<protein>
    <recommendedName>
        <fullName evidence="4">pectinesterase</fullName>
        <ecNumber evidence="4">3.1.1.11</ecNumber>
    </recommendedName>
</protein>
<sequence>NQNNYLCLMSNLSLYIIYMKYESKFCYTNICYQNNHNIVDEKKNVTPAVATRVHADKCALIDCGFVGVQDTLFDSFGRHYYYNCYIYGHTDFIFGKGQSIFQDCKIFFSNGLAEPRDGVITANERSSIEDPSAFVFKNCTIDGSQGIKANLGRALELGNPRVIISDSYLADMIRPEGWNEVQEFVGYE</sequence>
<dbReference type="GO" id="GO:0045490">
    <property type="term" value="P:pectin catabolic process"/>
    <property type="evidence" value="ECO:0007669"/>
    <property type="project" value="UniProtKB-UniPathway"/>
</dbReference>
<dbReference type="Gene3D" id="2.160.20.10">
    <property type="entry name" value="Single-stranded right-handed beta-helix, Pectin lyase-like"/>
    <property type="match status" value="1"/>
</dbReference>
<dbReference type="PANTHER" id="PTHR31321">
    <property type="entry name" value="ACYL-COA THIOESTER HYDROLASE YBHC-RELATED"/>
    <property type="match status" value="1"/>
</dbReference>
<accession>A0A4P1QV60</accession>
<proteinExistence type="inferred from homology"/>
<reference evidence="9 10" key="1">
    <citation type="journal article" date="2017" name="Plant Biotechnol. J.">
        <title>A comprehensive draft genome sequence for lupin (Lupinus angustifolius), an emerging health food: insights into plant-microbe interactions and legume evolution.</title>
        <authorList>
            <person name="Hane J.K."/>
            <person name="Ming Y."/>
            <person name="Kamphuis L.G."/>
            <person name="Nelson M.N."/>
            <person name="Garg G."/>
            <person name="Atkins C.A."/>
            <person name="Bayer P.E."/>
            <person name="Bravo A."/>
            <person name="Bringans S."/>
            <person name="Cannon S."/>
            <person name="Edwards D."/>
            <person name="Foley R."/>
            <person name="Gao L.L."/>
            <person name="Harrison M.J."/>
            <person name="Huang W."/>
            <person name="Hurgobin B."/>
            <person name="Li S."/>
            <person name="Liu C.W."/>
            <person name="McGrath A."/>
            <person name="Morahan G."/>
            <person name="Murray J."/>
            <person name="Weller J."/>
            <person name="Jian J."/>
            <person name="Singh K.B."/>
        </authorList>
    </citation>
    <scope>NUCLEOTIDE SEQUENCE [LARGE SCALE GENOMIC DNA]</scope>
    <source>
        <strain evidence="10">cv. Tanjil</strain>
        <tissue evidence="9">Whole plant</tissue>
    </source>
</reference>
<evidence type="ECO:0000256" key="4">
    <source>
        <dbReference type="ARBA" id="ARBA00013229"/>
    </source>
</evidence>
<comment type="subcellular location">
    <subcellularLocation>
        <location evidence="1">Secreted</location>
        <location evidence="1">Cell wall</location>
    </subcellularLocation>
</comment>
<dbReference type="EC" id="3.1.1.11" evidence="4"/>
<dbReference type="Proteomes" id="UP000188354">
    <property type="component" value="Chromosome LG16"/>
</dbReference>
<feature type="non-terminal residue" evidence="9">
    <location>
        <position position="1"/>
    </location>
</feature>
<dbReference type="Gramene" id="OIV95356">
    <property type="protein sequence ID" value="OIV95356"/>
    <property type="gene ID" value="TanjilG_07512"/>
</dbReference>
<gene>
    <name evidence="9" type="ORF">TanjilG_07512</name>
</gene>
<evidence type="ECO:0000313" key="10">
    <source>
        <dbReference type="Proteomes" id="UP000188354"/>
    </source>
</evidence>
<name>A0A4P1QV60_LUPAN</name>
<organism evidence="9 10">
    <name type="scientific">Lupinus angustifolius</name>
    <name type="common">Narrow-leaved blue lupine</name>
    <dbReference type="NCBI Taxonomy" id="3871"/>
    <lineage>
        <taxon>Eukaryota</taxon>
        <taxon>Viridiplantae</taxon>
        <taxon>Streptophyta</taxon>
        <taxon>Embryophyta</taxon>
        <taxon>Tracheophyta</taxon>
        <taxon>Spermatophyta</taxon>
        <taxon>Magnoliopsida</taxon>
        <taxon>eudicotyledons</taxon>
        <taxon>Gunneridae</taxon>
        <taxon>Pentapetalae</taxon>
        <taxon>rosids</taxon>
        <taxon>fabids</taxon>
        <taxon>Fabales</taxon>
        <taxon>Fabaceae</taxon>
        <taxon>Papilionoideae</taxon>
        <taxon>50 kb inversion clade</taxon>
        <taxon>genistoids sensu lato</taxon>
        <taxon>core genistoids</taxon>
        <taxon>Genisteae</taxon>
        <taxon>Lupinus</taxon>
    </lineage>
</organism>
<evidence type="ECO:0000256" key="2">
    <source>
        <dbReference type="ARBA" id="ARBA00005184"/>
    </source>
</evidence>
<dbReference type="EMBL" id="CM007376">
    <property type="protein sequence ID" value="OIV95356.1"/>
    <property type="molecule type" value="Genomic_DNA"/>
</dbReference>
<dbReference type="InterPro" id="IPR012334">
    <property type="entry name" value="Pectin_lyas_fold"/>
</dbReference>